<feature type="domain" description="Helicase C-terminal" evidence="5">
    <location>
        <begin position="232"/>
        <end position="383"/>
    </location>
</feature>
<name>A0A5E8HHF7_9LEPT</name>
<evidence type="ECO:0000259" key="4">
    <source>
        <dbReference type="PROSITE" id="PS51192"/>
    </source>
</evidence>
<accession>A0A5E8HHF7</accession>
<dbReference type="InterPro" id="IPR052511">
    <property type="entry name" value="ATP-dep_Helicase"/>
</dbReference>
<dbReference type="Gene3D" id="3.40.50.300">
    <property type="entry name" value="P-loop containing nucleotide triphosphate hydrolases"/>
    <property type="match status" value="2"/>
</dbReference>
<dbReference type="STRING" id="1249483.LEP1GSC202_0415"/>
<dbReference type="PANTHER" id="PTHR47962:SF5">
    <property type="entry name" value="ATP-DEPENDENT HELICASE LHR-RELATED"/>
    <property type="match status" value="1"/>
</dbReference>
<evidence type="ECO:0000256" key="1">
    <source>
        <dbReference type="ARBA" id="ARBA00022741"/>
    </source>
</evidence>
<proteinExistence type="inferred from homology"/>
<dbReference type="GO" id="GO:0004386">
    <property type="term" value="F:helicase activity"/>
    <property type="evidence" value="ECO:0007669"/>
    <property type="project" value="UniProtKB-KW"/>
</dbReference>
<comment type="similarity">
    <text evidence="3">Belongs to the Lhr helicase family. Lhr-Core subfamily.</text>
</comment>
<reference evidence="6 7" key="1">
    <citation type="submission" date="2013-04" db="EMBL/GenBank/DDBJ databases">
        <authorList>
            <person name="Harkins D.M."/>
            <person name="Durkin A.S."/>
            <person name="Brinkac L.M."/>
            <person name="Haft D.H."/>
            <person name="Selengut J.D."/>
            <person name="Sanka R."/>
            <person name="DePew J."/>
            <person name="Purushe J."/>
            <person name="Hartskeerl R.A."/>
            <person name="Ahmed A."/>
            <person name="van der Linden H."/>
            <person name="Goris M.G.A."/>
            <person name="Vinetz J.M."/>
            <person name="Sutton G.G."/>
            <person name="Nierman W.C."/>
            <person name="Fouts D.E."/>
        </authorList>
    </citation>
    <scope>NUCLEOTIDE SEQUENCE [LARGE SCALE GENOMIC DNA]</scope>
    <source>
        <strain evidence="6 7">Sao Paulo</strain>
    </source>
</reference>
<protein>
    <submittedName>
        <fullName evidence="6">DEAD/DEAH box helicase</fullName>
    </submittedName>
</protein>
<dbReference type="PROSITE" id="PS51194">
    <property type="entry name" value="HELICASE_CTER"/>
    <property type="match status" value="1"/>
</dbReference>
<feature type="domain" description="Helicase ATP-binding" evidence="4">
    <location>
        <begin position="32"/>
        <end position="211"/>
    </location>
</feature>
<dbReference type="InterPro" id="IPR045628">
    <property type="entry name" value="Lhr_WH_dom"/>
</dbReference>
<dbReference type="InterPro" id="IPR017170">
    <property type="entry name" value="Lhr-like"/>
</dbReference>
<dbReference type="PROSITE" id="PS51192">
    <property type="entry name" value="HELICASE_ATP_BIND_1"/>
    <property type="match status" value="1"/>
</dbReference>
<dbReference type="OrthoDB" id="9774462at2"/>
<evidence type="ECO:0000313" key="7">
    <source>
        <dbReference type="Proteomes" id="UP000013996"/>
    </source>
</evidence>
<dbReference type="SUPFAM" id="SSF52540">
    <property type="entry name" value="P-loop containing nucleoside triphosphate hydrolases"/>
    <property type="match status" value="1"/>
</dbReference>
<dbReference type="SMART" id="SM00490">
    <property type="entry name" value="HELICc"/>
    <property type="match status" value="1"/>
</dbReference>
<keyword evidence="6" id="KW-0347">Helicase</keyword>
<evidence type="ECO:0000256" key="2">
    <source>
        <dbReference type="ARBA" id="ARBA00022840"/>
    </source>
</evidence>
<dbReference type="GO" id="GO:0005524">
    <property type="term" value="F:ATP binding"/>
    <property type="evidence" value="ECO:0007669"/>
    <property type="project" value="UniProtKB-KW"/>
</dbReference>
<dbReference type="InterPro" id="IPR001650">
    <property type="entry name" value="Helicase_C-like"/>
</dbReference>
<dbReference type="Proteomes" id="UP000013996">
    <property type="component" value="Unassembled WGS sequence"/>
</dbReference>
<dbReference type="Pfam" id="PF00271">
    <property type="entry name" value="Helicase_C"/>
    <property type="match status" value="1"/>
</dbReference>
<keyword evidence="1" id="KW-0547">Nucleotide-binding</keyword>
<keyword evidence="2" id="KW-0067">ATP-binding</keyword>
<dbReference type="InterPro" id="IPR027417">
    <property type="entry name" value="P-loop_NTPase"/>
</dbReference>
<dbReference type="Pfam" id="PF19306">
    <property type="entry name" value="WHD_Lhr"/>
    <property type="match status" value="1"/>
</dbReference>
<evidence type="ECO:0000259" key="5">
    <source>
        <dbReference type="PROSITE" id="PS51194"/>
    </source>
</evidence>
<dbReference type="GO" id="GO:0003677">
    <property type="term" value="F:DNA binding"/>
    <property type="evidence" value="ECO:0007669"/>
    <property type="project" value="TreeGrafter"/>
</dbReference>
<organism evidence="6 7">
    <name type="scientific">Leptospira yanagawae serovar Saopaulo str. Sao Paulo = ATCC 700523</name>
    <dbReference type="NCBI Taxonomy" id="1249483"/>
    <lineage>
        <taxon>Bacteria</taxon>
        <taxon>Pseudomonadati</taxon>
        <taxon>Spirochaetota</taxon>
        <taxon>Spirochaetia</taxon>
        <taxon>Leptospirales</taxon>
        <taxon>Leptospiraceae</taxon>
        <taxon>Leptospira</taxon>
    </lineage>
</organism>
<gene>
    <name evidence="6" type="ORF">LEP1GSC202_0415</name>
</gene>
<sequence length="703" mass="80400">MSTFSRFHPRLQQQIVNVLGWASLRPVQEMAGDAILSGSNCVVLAPTAGGKTESSFFPVISEILQYPKSGVRAIYISPLKALLNNQEERIDQYTKMVGISSFKWHGDVNQAGRKSFLKENAEILMTTPESLEAMLVSTKFPSDIVFKHLDFVIIDEIHALASVDRGSQLISILERIKYKNQNDFIRIGLSATVGNPKEILDWMQGSSKREKSLIDPPKQPSNKRLYIYFNEELPHLISEATKLTKSGKSLIFCDSRSMAEIFGTKLSEAGVDSYVHHSSLSLEERERAELKFAKGLNSCIVATSTMELGIDVGDLDRVLQAETPNSVASFLQRIGRTGRRSGSIANMTFLIQKEESLLQAISLIENTKVHWVEDVRFSNRMWHLLIQQIMAILLEYGGIKPSTLRELVKLSYPFSGITSTEYEEFISYLIEKDFIFHADGLFSIGMKAEEEFGRRNFMKILSVFQSPVEFNVYTMAERHIGTIQREFVEKLEPDESSFMLGGKPWLLKFIDWSGLRVYVESALAGFKTKWSGFLPRLLQYEVARKMREIILSDEDFPYLDPSAKEQLSSLRETTRLLISGEEPIIYHDGQDIILYTYAGGYVNFTLKFALMNEFNCEVITSNEEIKIKRQNITIDNLLEYLQKFRNPNYWETDDLREKLSKKFPNYRISKFQDYLPEKFSKEILGQILLDVPSTIRYLNEVLG</sequence>
<dbReference type="EMBL" id="AOGX02000005">
    <property type="protein sequence ID" value="EOQ90725.1"/>
    <property type="molecule type" value="Genomic_DNA"/>
</dbReference>
<dbReference type="PANTHER" id="PTHR47962">
    <property type="entry name" value="ATP-DEPENDENT HELICASE LHR-RELATED-RELATED"/>
    <property type="match status" value="1"/>
</dbReference>
<dbReference type="SMART" id="SM00487">
    <property type="entry name" value="DEXDc"/>
    <property type="match status" value="1"/>
</dbReference>
<dbReference type="InterPro" id="IPR011545">
    <property type="entry name" value="DEAD/DEAH_box_helicase_dom"/>
</dbReference>
<dbReference type="InterPro" id="IPR014001">
    <property type="entry name" value="Helicase_ATP-bd"/>
</dbReference>
<dbReference type="GO" id="GO:0016887">
    <property type="term" value="F:ATP hydrolysis activity"/>
    <property type="evidence" value="ECO:0007669"/>
    <property type="project" value="TreeGrafter"/>
</dbReference>
<evidence type="ECO:0000313" key="6">
    <source>
        <dbReference type="EMBL" id="EOQ90725.1"/>
    </source>
</evidence>
<evidence type="ECO:0000256" key="3">
    <source>
        <dbReference type="ARBA" id="ARBA00093467"/>
    </source>
</evidence>
<dbReference type="PIRSF" id="PIRSF037307">
    <property type="entry name" value="Lhr-like_helic_prd"/>
    <property type="match status" value="1"/>
</dbReference>
<dbReference type="AlphaFoldDB" id="A0A5E8HHF7"/>
<dbReference type="Pfam" id="PF00270">
    <property type="entry name" value="DEAD"/>
    <property type="match status" value="1"/>
</dbReference>
<comment type="caution">
    <text evidence="6">The sequence shown here is derived from an EMBL/GenBank/DDBJ whole genome shotgun (WGS) entry which is preliminary data.</text>
</comment>
<dbReference type="RefSeq" id="WP_015675660.1">
    <property type="nucleotide sequence ID" value="NZ_AOGX02000005.1"/>
</dbReference>
<keyword evidence="6" id="KW-0378">Hydrolase</keyword>